<feature type="domain" description="Catalase core" evidence="12">
    <location>
        <begin position="19"/>
        <end position="406"/>
    </location>
</feature>
<evidence type="ECO:0000256" key="7">
    <source>
        <dbReference type="ARBA" id="ARBA00023324"/>
    </source>
</evidence>
<keyword evidence="5 10" id="KW-0560">Oxidoreductase</keyword>
<dbReference type="GO" id="GO:0046872">
    <property type="term" value="F:metal ion binding"/>
    <property type="evidence" value="ECO:0007669"/>
    <property type="project" value="UniProtKB-KW"/>
</dbReference>
<dbReference type="GO" id="GO:0042744">
    <property type="term" value="P:hydrogen peroxide catabolic process"/>
    <property type="evidence" value="ECO:0007669"/>
    <property type="project" value="UniProtKB-KW"/>
</dbReference>
<dbReference type="GO" id="GO:0005739">
    <property type="term" value="C:mitochondrion"/>
    <property type="evidence" value="ECO:0007669"/>
    <property type="project" value="TreeGrafter"/>
</dbReference>
<dbReference type="Proteomes" id="UP000245942">
    <property type="component" value="Unassembled WGS sequence"/>
</dbReference>
<dbReference type="InterPro" id="IPR011614">
    <property type="entry name" value="Catalase_core"/>
</dbReference>
<feature type="binding site" description="axial binding residue" evidence="9">
    <location>
        <position position="353"/>
    </location>
    <ligand>
        <name>heme</name>
        <dbReference type="ChEBI" id="CHEBI:30413"/>
    </ligand>
    <ligandPart>
        <name>Fe</name>
        <dbReference type="ChEBI" id="CHEBI:18248"/>
    </ligandPart>
</feature>
<evidence type="ECO:0000256" key="4">
    <source>
        <dbReference type="ARBA" id="ARBA00022723"/>
    </source>
</evidence>
<dbReference type="GO" id="GO:0042542">
    <property type="term" value="P:response to hydrogen peroxide"/>
    <property type="evidence" value="ECO:0007669"/>
    <property type="project" value="TreeGrafter"/>
</dbReference>
<reference evidence="13 14" key="1">
    <citation type="journal article" date="2018" name="Mol. Biol. Evol.">
        <title>Broad Genomic Sampling Reveals a Smut Pathogenic Ancestry of the Fungal Clade Ustilaginomycotina.</title>
        <authorList>
            <person name="Kijpornyongpan T."/>
            <person name="Mondo S.J."/>
            <person name="Barry K."/>
            <person name="Sandor L."/>
            <person name="Lee J."/>
            <person name="Lipzen A."/>
            <person name="Pangilinan J."/>
            <person name="LaButti K."/>
            <person name="Hainaut M."/>
            <person name="Henrissat B."/>
            <person name="Grigoriev I.V."/>
            <person name="Spatafora J.W."/>
            <person name="Aime M.C."/>
        </authorList>
    </citation>
    <scope>NUCLEOTIDE SEQUENCE [LARGE SCALE GENOMIC DNA]</scope>
    <source>
        <strain evidence="13 14">MCA 4718</strain>
    </source>
</reference>
<evidence type="ECO:0000256" key="5">
    <source>
        <dbReference type="ARBA" id="ARBA00023002"/>
    </source>
</evidence>
<keyword evidence="6 9" id="KW-0408">Iron</keyword>
<evidence type="ECO:0000256" key="9">
    <source>
        <dbReference type="PIRSR" id="PIRSR038928-2"/>
    </source>
</evidence>
<keyword evidence="2 10" id="KW-0575">Peroxidase</keyword>
<evidence type="ECO:0000256" key="11">
    <source>
        <dbReference type="RuleBase" id="RU004142"/>
    </source>
</evidence>
<dbReference type="InterPro" id="IPR020835">
    <property type="entry name" value="Catalase_sf"/>
</dbReference>
<evidence type="ECO:0000256" key="1">
    <source>
        <dbReference type="ARBA" id="ARBA00005329"/>
    </source>
</evidence>
<dbReference type="InterPro" id="IPR024711">
    <property type="entry name" value="Catalase_clade1/3"/>
</dbReference>
<dbReference type="RefSeq" id="XP_025351059.1">
    <property type="nucleotide sequence ID" value="XM_025491071.1"/>
</dbReference>
<dbReference type="GO" id="GO:0005777">
    <property type="term" value="C:peroxisome"/>
    <property type="evidence" value="ECO:0007669"/>
    <property type="project" value="TreeGrafter"/>
</dbReference>
<keyword evidence="3 9" id="KW-0349">Heme</keyword>
<dbReference type="InterPro" id="IPR010582">
    <property type="entry name" value="Catalase_immune_responsive"/>
</dbReference>
<dbReference type="OrthoDB" id="6880011at2759"/>
<organism evidence="13 14">
    <name type="scientific">Pseudomicrostroma glucosiphilum</name>
    <dbReference type="NCBI Taxonomy" id="1684307"/>
    <lineage>
        <taxon>Eukaryota</taxon>
        <taxon>Fungi</taxon>
        <taxon>Dikarya</taxon>
        <taxon>Basidiomycota</taxon>
        <taxon>Ustilaginomycotina</taxon>
        <taxon>Exobasidiomycetes</taxon>
        <taxon>Microstromatales</taxon>
        <taxon>Microstromatales incertae sedis</taxon>
        <taxon>Pseudomicrostroma</taxon>
    </lineage>
</organism>
<gene>
    <name evidence="13" type="ORF">BCV69DRAFT_275293</name>
</gene>
<accession>A0A316UF72</accession>
<dbReference type="GO" id="GO:0020037">
    <property type="term" value="F:heme binding"/>
    <property type="evidence" value="ECO:0007669"/>
    <property type="project" value="InterPro"/>
</dbReference>
<dbReference type="EC" id="1.11.1.6" evidence="10"/>
<evidence type="ECO:0000313" key="14">
    <source>
        <dbReference type="Proteomes" id="UP000245942"/>
    </source>
</evidence>
<dbReference type="PROSITE" id="PS51402">
    <property type="entry name" value="CATALASE_3"/>
    <property type="match status" value="1"/>
</dbReference>
<feature type="active site" evidence="8">
    <location>
        <position position="71"/>
    </location>
</feature>
<dbReference type="InterPro" id="IPR024708">
    <property type="entry name" value="Catalase_AS"/>
</dbReference>
<dbReference type="PANTHER" id="PTHR11465">
    <property type="entry name" value="CATALASE"/>
    <property type="match status" value="1"/>
</dbReference>
<dbReference type="PROSITE" id="PS00437">
    <property type="entry name" value="CATALASE_1"/>
    <property type="match status" value="1"/>
</dbReference>
<comment type="similarity">
    <text evidence="1 10">Belongs to the catalase family.</text>
</comment>
<dbReference type="SUPFAM" id="SSF56634">
    <property type="entry name" value="Heme-dependent catalase-like"/>
    <property type="match status" value="1"/>
</dbReference>
<dbReference type="SMART" id="SM01060">
    <property type="entry name" value="Catalase"/>
    <property type="match status" value="1"/>
</dbReference>
<dbReference type="InterPro" id="IPR018028">
    <property type="entry name" value="Catalase"/>
</dbReference>
<dbReference type="PIRSF" id="PIRSF038928">
    <property type="entry name" value="Catalase_clade1-3"/>
    <property type="match status" value="1"/>
</dbReference>
<evidence type="ECO:0000313" key="13">
    <source>
        <dbReference type="EMBL" id="PWN23899.1"/>
    </source>
</evidence>
<dbReference type="STRING" id="1684307.A0A316UF72"/>
<dbReference type="AlphaFoldDB" id="A0A316UF72"/>
<evidence type="ECO:0000256" key="8">
    <source>
        <dbReference type="PIRSR" id="PIRSR038928-1"/>
    </source>
</evidence>
<name>A0A316UF72_9BASI</name>
<evidence type="ECO:0000256" key="2">
    <source>
        <dbReference type="ARBA" id="ARBA00022559"/>
    </source>
</evidence>
<dbReference type="GeneID" id="37012805"/>
<evidence type="ECO:0000256" key="6">
    <source>
        <dbReference type="ARBA" id="ARBA00023004"/>
    </source>
</evidence>
<dbReference type="PRINTS" id="PR00067">
    <property type="entry name" value="CATALASE"/>
</dbReference>
<feature type="active site" evidence="8">
    <location>
        <position position="143"/>
    </location>
</feature>
<dbReference type="EMBL" id="KZ819321">
    <property type="protein sequence ID" value="PWN23899.1"/>
    <property type="molecule type" value="Genomic_DNA"/>
</dbReference>
<comment type="function">
    <text evidence="11">Catalyzes the degradation of hydrogen peroxide (H(2)O(2)) generated by peroxisomal oxidases to water and oxygen, thereby protecting cells from the toxic effects of hydrogen peroxide.</text>
</comment>
<dbReference type="Pfam" id="PF06628">
    <property type="entry name" value="Catalase-rel"/>
    <property type="match status" value="1"/>
</dbReference>
<protein>
    <recommendedName>
        <fullName evidence="10">Catalase</fullName>
        <ecNumber evidence="10">1.11.1.6</ecNumber>
    </recommendedName>
</protein>
<keyword evidence="4 9" id="KW-0479">Metal-binding</keyword>
<keyword evidence="7 10" id="KW-0376">Hydrogen peroxide</keyword>
<comment type="cofactor">
    <cofactor evidence="9">
        <name>heme</name>
        <dbReference type="ChEBI" id="CHEBI:30413"/>
    </cofactor>
</comment>
<comment type="catalytic activity">
    <reaction evidence="10">
        <text>2 H2O2 = O2 + 2 H2O</text>
        <dbReference type="Rhea" id="RHEA:20309"/>
        <dbReference type="ChEBI" id="CHEBI:15377"/>
        <dbReference type="ChEBI" id="CHEBI:15379"/>
        <dbReference type="ChEBI" id="CHEBI:16240"/>
        <dbReference type="EC" id="1.11.1.6"/>
    </reaction>
</comment>
<sequence>MSSAEGLSTAGAVEEIQYVTTNGAPHTEPYSSQQLRDGNNPVGGRLLLQDFHLIESLSHFNRERIPERVVHAKGAGAHGYFESTADISSLCCADFLKEGTKSPVTVRFSTNVGESGSADTVRDLRGFAIKIRTSQGILDWVFNSSPIFSLRDPAKFPNFNHAARRDPQTHLRSPLNVWDYFSSNPESVHQMMIMMGDRGIPRSLAMQNGYSGHTFKFVNAAGKWHFVKIHVISDQGVKHYTQEEADALAGSNPDVLTQELFQRIEDGKSTTWTISVQTMTERQAANFEHSVFDVTKVWPLSQYPRRTIGKLVLDRNPLNYFAEIEQLAFAPSHLVPGIEPSADPVLQSRLFAYPDAQRYRLGVNNSQIPVNAPINSGANFQRDGFMTVNGNQGNRPNYPSTLRPIQYNSVKAASVLTDEQRQLEAAEINNFLTTFDPVLDTEQPRALWVRVFNKAAKDRFINNAAGALGAVQNEEIVKRQLRIFRLVHDDIADRLAEKLGISDLPGRE</sequence>
<dbReference type="PROSITE" id="PS00438">
    <property type="entry name" value="CATALASE_2"/>
    <property type="match status" value="1"/>
</dbReference>
<dbReference type="PANTHER" id="PTHR11465:SF62">
    <property type="entry name" value="CATALASE T"/>
    <property type="match status" value="1"/>
</dbReference>
<proteinExistence type="inferred from homology"/>
<evidence type="ECO:0000256" key="10">
    <source>
        <dbReference type="RuleBase" id="RU000498"/>
    </source>
</evidence>
<dbReference type="Gene3D" id="2.40.180.10">
    <property type="entry name" value="Catalase core domain"/>
    <property type="match status" value="1"/>
</dbReference>
<evidence type="ECO:0000259" key="12">
    <source>
        <dbReference type="SMART" id="SM01060"/>
    </source>
</evidence>
<dbReference type="Pfam" id="PF00199">
    <property type="entry name" value="Catalase"/>
    <property type="match status" value="1"/>
</dbReference>
<keyword evidence="14" id="KW-1185">Reference proteome</keyword>
<dbReference type="GO" id="GO:0004096">
    <property type="term" value="F:catalase activity"/>
    <property type="evidence" value="ECO:0007669"/>
    <property type="project" value="UniProtKB-EC"/>
</dbReference>
<dbReference type="InterPro" id="IPR002226">
    <property type="entry name" value="Catalase_haem_BS"/>
</dbReference>
<evidence type="ECO:0000256" key="3">
    <source>
        <dbReference type="ARBA" id="ARBA00022617"/>
    </source>
</evidence>